<reference evidence="4" key="1">
    <citation type="journal article" date="2019" name="Int. J. Syst. Evol. Microbiol.">
        <title>The Global Catalogue of Microorganisms (GCM) 10K type strain sequencing project: providing services to taxonomists for standard genome sequencing and annotation.</title>
        <authorList>
            <consortium name="The Broad Institute Genomics Platform"/>
            <consortium name="The Broad Institute Genome Sequencing Center for Infectious Disease"/>
            <person name="Wu L."/>
            <person name="Ma J."/>
        </authorList>
    </citation>
    <scope>NUCLEOTIDE SEQUENCE [LARGE SCALE GENOMIC DNA]</scope>
    <source>
        <strain evidence="4">LMG 29894</strain>
    </source>
</reference>
<dbReference type="InterPro" id="IPR051122">
    <property type="entry name" value="SDR_DHRS6-like"/>
</dbReference>
<dbReference type="Pfam" id="PF13561">
    <property type="entry name" value="adh_short_C2"/>
    <property type="match status" value="1"/>
</dbReference>
<evidence type="ECO:0000256" key="1">
    <source>
        <dbReference type="ARBA" id="ARBA00006484"/>
    </source>
</evidence>
<accession>A0ABV8MQY6</accession>
<dbReference type="InterPro" id="IPR036291">
    <property type="entry name" value="NAD(P)-bd_dom_sf"/>
</dbReference>
<proteinExistence type="inferred from homology"/>
<sequence length="199" mass="20907">MKIVLIGAHGAIGSAVAAELGQRHQIIPVSRSRGDYQADMADLDSVRALLHSIDDIDAVVATAGAVHFGPLTEMTPEQIGVGLREKLMGQVNLVLTAQQVLKDGGSITLTSGILSSDPIRYGSAASLVNGGLDSFVRAAAIELPRGLRINIVSPNLLQESVPDYGDYFPGFDPVPAARVAKAYAKSVEGAQTGQIYTVW</sequence>
<evidence type="ECO:0000313" key="3">
    <source>
        <dbReference type="EMBL" id="MFC4159741.1"/>
    </source>
</evidence>
<dbReference type="Proteomes" id="UP001595791">
    <property type="component" value="Unassembled WGS sequence"/>
</dbReference>
<dbReference type="CDD" id="cd11731">
    <property type="entry name" value="Lin1944_like_SDR_c"/>
    <property type="match status" value="1"/>
</dbReference>
<evidence type="ECO:0000256" key="2">
    <source>
        <dbReference type="ARBA" id="ARBA00023002"/>
    </source>
</evidence>
<name>A0ABV8MQY6_9NEIS</name>
<evidence type="ECO:0000313" key="4">
    <source>
        <dbReference type="Proteomes" id="UP001595791"/>
    </source>
</evidence>
<comment type="similarity">
    <text evidence="1">Belongs to the short-chain dehydrogenases/reductases (SDR) family.</text>
</comment>
<protein>
    <submittedName>
        <fullName evidence="3">Short chain dehydrogenase</fullName>
    </submittedName>
</protein>
<keyword evidence="2" id="KW-0560">Oxidoreductase</keyword>
<comment type="caution">
    <text evidence="3">The sequence shown here is derived from an EMBL/GenBank/DDBJ whole genome shotgun (WGS) entry which is preliminary data.</text>
</comment>
<dbReference type="PANTHER" id="PTHR43477:SF1">
    <property type="entry name" value="DIHYDROANTICAPSIN 7-DEHYDROGENASE"/>
    <property type="match status" value="1"/>
</dbReference>
<dbReference type="NCBIfam" id="NF005754">
    <property type="entry name" value="PRK07578.1"/>
    <property type="match status" value="1"/>
</dbReference>
<dbReference type="SUPFAM" id="SSF51735">
    <property type="entry name" value="NAD(P)-binding Rossmann-fold domains"/>
    <property type="match status" value="1"/>
</dbReference>
<dbReference type="PANTHER" id="PTHR43477">
    <property type="entry name" value="DIHYDROANTICAPSIN 7-DEHYDROGENASE"/>
    <property type="match status" value="1"/>
</dbReference>
<dbReference type="RefSeq" id="WP_378163826.1">
    <property type="nucleotide sequence ID" value="NZ_JBHSBU010000001.1"/>
</dbReference>
<dbReference type="EMBL" id="JBHSBU010000001">
    <property type="protein sequence ID" value="MFC4159741.1"/>
    <property type="molecule type" value="Genomic_DNA"/>
</dbReference>
<gene>
    <name evidence="3" type="ORF">ACFOW7_10315</name>
</gene>
<dbReference type="InterPro" id="IPR002347">
    <property type="entry name" value="SDR_fam"/>
</dbReference>
<keyword evidence="4" id="KW-1185">Reference proteome</keyword>
<dbReference type="PRINTS" id="PR00081">
    <property type="entry name" value="GDHRDH"/>
</dbReference>
<organism evidence="3 4">
    <name type="scientific">Chitinimonas lacunae</name>
    <dbReference type="NCBI Taxonomy" id="1963018"/>
    <lineage>
        <taxon>Bacteria</taxon>
        <taxon>Pseudomonadati</taxon>
        <taxon>Pseudomonadota</taxon>
        <taxon>Betaproteobacteria</taxon>
        <taxon>Neisseriales</taxon>
        <taxon>Chitinibacteraceae</taxon>
        <taxon>Chitinimonas</taxon>
    </lineage>
</organism>
<dbReference type="Gene3D" id="3.40.50.720">
    <property type="entry name" value="NAD(P)-binding Rossmann-like Domain"/>
    <property type="match status" value="1"/>
</dbReference>